<dbReference type="EMBL" id="JBHLYR010000010">
    <property type="protein sequence ID" value="MFB9990942.1"/>
    <property type="molecule type" value="Genomic_DNA"/>
</dbReference>
<keyword evidence="3" id="KW-1185">Reference proteome</keyword>
<reference evidence="2 3" key="1">
    <citation type="submission" date="2024-09" db="EMBL/GenBank/DDBJ databases">
        <authorList>
            <person name="Sun Q."/>
            <person name="Mori K."/>
        </authorList>
    </citation>
    <scope>NUCLEOTIDE SEQUENCE [LARGE SCALE GENOMIC DNA]</scope>
    <source>
        <strain evidence="2 3">JCM 13503</strain>
    </source>
</reference>
<evidence type="ECO:0000259" key="1">
    <source>
        <dbReference type="PROSITE" id="PS50995"/>
    </source>
</evidence>
<sequence>MAAAPPRQTYRRASTGCPAVLARLRMMRVTQHMGKAWSEVLKEHDISLAQFNVIAIIGGQPSLTQRELSQKLLVTQGNLSQLLLHLEPRQLIERHAAGKEKRLHLTPSG</sequence>
<dbReference type="Pfam" id="PF12802">
    <property type="entry name" value="MarR_2"/>
    <property type="match status" value="1"/>
</dbReference>
<dbReference type="InterPro" id="IPR039422">
    <property type="entry name" value="MarR/SlyA-like"/>
</dbReference>
<dbReference type="PROSITE" id="PS50995">
    <property type="entry name" value="HTH_MARR_2"/>
    <property type="match status" value="1"/>
</dbReference>
<dbReference type="PANTHER" id="PTHR33164:SF43">
    <property type="entry name" value="HTH-TYPE TRANSCRIPTIONAL REPRESSOR YETL"/>
    <property type="match status" value="1"/>
</dbReference>
<name>A0ABV6ATW8_9DEIO</name>
<dbReference type="InterPro" id="IPR036388">
    <property type="entry name" value="WH-like_DNA-bd_sf"/>
</dbReference>
<dbReference type="SUPFAM" id="SSF46785">
    <property type="entry name" value="Winged helix' DNA-binding domain"/>
    <property type="match status" value="1"/>
</dbReference>
<dbReference type="RefSeq" id="WP_380005389.1">
    <property type="nucleotide sequence ID" value="NZ_JBHLYR010000010.1"/>
</dbReference>
<dbReference type="PANTHER" id="PTHR33164">
    <property type="entry name" value="TRANSCRIPTIONAL REGULATOR, MARR FAMILY"/>
    <property type="match status" value="1"/>
</dbReference>
<feature type="domain" description="HTH marR-type" evidence="1">
    <location>
        <begin position="19"/>
        <end position="109"/>
    </location>
</feature>
<dbReference type="InterPro" id="IPR036390">
    <property type="entry name" value="WH_DNA-bd_sf"/>
</dbReference>
<proteinExistence type="predicted"/>
<dbReference type="Proteomes" id="UP001589733">
    <property type="component" value="Unassembled WGS sequence"/>
</dbReference>
<dbReference type="Gene3D" id="1.10.10.10">
    <property type="entry name" value="Winged helix-like DNA-binding domain superfamily/Winged helix DNA-binding domain"/>
    <property type="match status" value="1"/>
</dbReference>
<comment type="caution">
    <text evidence="2">The sequence shown here is derived from an EMBL/GenBank/DDBJ whole genome shotgun (WGS) entry which is preliminary data.</text>
</comment>
<dbReference type="InterPro" id="IPR000835">
    <property type="entry name" value="HTH_MarR-typ"/>
</dbReference>
<evidence type="ECO:0000313" key="3">
    <source>
        <dbReference type="Proteomes" id="UP001589733"/>
    </source>
</evidence>
<evidence type="ECO:0000313" key="2">
    <source>
        <dbReference type="EMBL" id="MFB9990942.1"/>
    </source>
</evidence>
<accession>A0ABV6ATW8</accession>
<gene>
    <name evidence="2" type="ORF">ACFFLM_02955</name>
</gene>
<protein>
    <submittedName>
        <fullName evidence="2">MarR family winged helix-turn-helix transcriptional regulator</fullName>
    </submittedName>
</protein>
<organism evidence="2 3">
    <name type="scientific">Deinococcus oregonensis</name>
    <dbReference type="NCBI Taxonomy" id="1805970"/>
    <lineage>
        <taxon>Bacteria</taxon>
        <taxon>Thermotogati</taxon>
        <taxon>Deinococcota</taxon>
        <taxon>Deinococci</taxon>
        <taxon>Deinococcales</taxon>
        <taxon>Deinococcaceae</taxon>
        <taxon>Deinococcus</taxon>
    </lineage>
</organism>